<sequence length="153" mass="15682">MAARRPIALTTAVVLFAEAVGIVLLHSVLAAVLEGQHMSLAGLDPEMMITGTWVLGGVSGAYLALCGAALAVVGLRDRAPGRWLRILLVSCAITHGVLGAVVVGLVGWTAFAVLMVVLGLVVLSLIMYGPERHEPAGEAAETAEGPAGEPRPV</sequence>
<accession>A0ABV9XP95</accession>
<organism evidence="2 3">
    <name type="scientific">Streptomyces coeruleoprunus</name>
    <dbReference type="NCBI Taxonomy" id="285563"/>
    <lineage>
        <taxon>Bacteria</taxon>
        <taxon>Bacillati</taxon>
        <taxon>Actinomycetota</taxon>
        <taxon>Actinomycetes</taxon>
        <taxon>Kitasatosporales</taxon>
        <taxon>Streptomycetaceae</taxon>
        <taxon>Streptomyces</taxon>
    </lineage>
</organism>
<keyword evidence="1" id="KW-0812">Transmembrane</keyword>
<name>A0ABV9XP95_9ACTN</name>
<evidence type="ECO:0000256" key="1">
    <source>
        <dbReference type="SAM" id="Phobius"/>
    </source>
</evidence>
<keyword evidence="1" id="KW-1133">Transmembrane helix</keyword>
<feature type="transmembrane region" description="Helical" evidence="1">
    <location>
        <begin position="82"/>
        <end position="102"/>
    </location>
</feature>
<dbReference type="Proteomes" id="UP001595829">
    <property type="component" value="Unassembled WGS sequence"/>
</dbReference>
<feature type="transmembrane region" description="Helical" evidence="1">
    <location>
        <begin position="108"/>
        <end position="128"/>
    </location>
</feature>
<feature type="transmembrane region" description="Helical" evidence="1">
    <location>
        <begin position="54"/>
        <end position="75"/>
    </location>
</feature>
<comment type="caution">
    <text evidence="2">The sequence shown here is derived from an EMBL/GenBank/DDBJ whole genome shotgun (WGS) entry which is preliminary data.</text>
</comment>
<dbReference type="EMBL" id="JBHSJD010000024">
    <property type="protein sequence ID" value="MFC5026180.1"/>
    <property type="molecule type" value="Genomic_DNA"/>
</dbReference>
<evidence type="ECO:0000313" key="3">
    <source>
        <dbReference type="Proteomes" id="UP001595829"/>
    </source>
</evidence>
<keyword evidence="3" id="KW-1185">Reference proteome</keyword>
<evidence type="ECO:0008006" key="4">
    <source>
        <dbReference type="Google" id="ProtNLM"/>
    </source>
</evidence>
<dbReference type="RefSeq" id="WP_345689742.1">
    <property type="nucleotide sequence ID" value="NZ_BAABIT010000001.1"/>
</dbReference>
<reference evidence="3" key="1">
    <citation type="journal article" date="2019" name="Int. J. Syst. Evol. Microbiol.">
        <title>The Global Catalogue of Microorganisms (GCM) 10K type strain sequencing project: providing services to taxonomists for standard genome sequencing and annotation.</title>
        <authorList>
            <consortium name="The Broad Institute Genomics Platform"/>
            <consortium name="The Broad Institute Genome Sequencing Center for Infectious Disease"/>
            <person name="Wu L."/>
            <person name="Ma J."/>
        </authorList>
    </citation>
    <scope>NUCLEOTIDE SEQUENCE [LARGE SCALE GENOMIC DNA]</scope>
    <source>
        <strain evidence="3">CGMCC 4.1648</strain>
    </source>
</reference>
<proteinExistence type="predicted"/>
<protein>
    <recommendedName>
        <fullName evidence="4">Integral membrane protein</fullName>
    </recommendedName>
</protein>
<evidence type="ECO:0000313" key="2">
    <source>
        <dbReference type="EMBL" id="MFC5026180.1"/>
    </source>
</evidence>
<gene>
    <name evidence="2" type="ORF">ACFPM3_29020</name>
</gene>
<keyword evidence="1" id="KW-0472">Membrane</keyword>